<dbReference type="SUPFAM" id="SSF52540">
    <property type="entry name" value="P-loop containing nucleoside triphosphate hydrolases"/>
    <property type="match status" value="1"/>
</dbReference>
<dbReference type="InterPro" id="IPR041682">
    <property type="entry name" value="AAA_14"/>
</dbReference>
<proteinExistence type="predicted"/>
<evidence type="ECO:0000313" key="2">
    <source>
        <dbReference type="EMBL" id="AKI80404.1"/>
    </source>
</evidence>
<keyword evidence="3" id="KW-1185">Reference proteome</keyword>
<feature type="domain" description="AAA" evidence="1">
    <location>
        <begin position="15"/>
        <end position="129"/>
    </location>
</feature>
<dbReference type="KEGG" id="vg:80514202"/>
<name>A0A0G2Y739_9VIRU</name>
<dbReference type="Proteomes" id="UP000240461">
    <property type="component" value="Segment"/>
</dbReference>
<dbReference type="InterPro" id="IPR027417">
    <property type="entry name" value="P-loop_NTPase"/>
</dbReference>
<accession>A0A0G2Y739</accession>
<dbReference type="EMBL" id="KM982402">
    <property type="protein sequence ID" value="AKI80404.1"/>
    <property type="molecule type" value="Genomic_DNA"/>
</dbReference>
<evidence type="ECO:0000259" key="1">
    <source>
        <dbReference type="Pfam" id="PF13173"/>
    </source>
</evidence>
<dbReference type="Gene3D" id="3.40.50.300">
    <property type="entry name" value="P-loop containing nucleotide triphosphate hydrolases"/>
    <property type="match status" value="1"/>
</dbReference>
<organism evidence="2 3">
    <name type="scientific">Acanthamoeba polyphaga mimivirus Kroon</name>
    <dbReference type="NCBI Taxonomy" id="3069720"/>
    <lineage>
        <taxon>Viruses</taxon>
        <taxon>Varidnaviria</taxon>
        <taxon>Bamfordvirae</taxon>
        <taxon>Nucleocytoviricota</taxon>
        <taxon>Megaviricetes</taxon>
        <taxon>Imitervirales</taxon>
        <taxon>Mimiviridae</taxon>
        <taxon>Megamimivirinae</taxon>
        <taxon>Mimivirus</taxon>
        <taxon>Mimivirus lagoaense</taxon>
    </lineage>
</organism>
<sequence length="245" mass="29294">MVGIQDFSTNLIENNQAIMIIGPKYTGKTTLIERLVNDLCARKEIKRIHWYKPINSRSINYSEKNKFNGLFKLYNNYQSIFDEYSKKNVHKKPNEESIIIFDDIHLCNTSIINIFKKFISDRKKNNVTIIFSLQNFGPYGRIVLPFDLYFSFDNFNYMANKMFTHEFEKKFKTTYEFKRFTNKYLTTKYNSLVFDKHTKNLYQFNAVTAITEYPCKDTYFDLLDEFDIEIIEDTVKIPDKFVIEI</sequence>
<reference evidence="2 3" key="1">
    <citation type="submission" date="2014-10" db="EMBL/GenBank/DDBJ databases">
        <title>Pan-genome analysis of Brazilian lineage A amoebal mimiviruses.</title>
        <authorList>
            <person name="Assis F.L."/>
            <person name="Abrahao J.S."/>
            <person name="Kroon E.G."/>
            <person name="Dornas F.P."/>
            <person name="Andrade K.R."/>
            <person name="Borato P.V.M."/>
            <person name="Pilotto M.R."/>
            <person name="Benamar S."/>
            <person name="LaScola B."/>
            <person name="Colson P."/>
        </authorList>
    </citation>
    <scope>NUCLEOTIDE SEQUENCE [LARGE SCALE GENOMIC DNA]</scope>
    <source>
        <strain evidence="2 3">Kroon</strain>
    </source>
</reference>
<dbReference type="Pfam" id="PF13173">
    <property type="entry name" value="AAA_14"/>
    <property type="match status" value="1"/>
</dbReference>
<protein>
    <submittedName>
        <fullName evidence="2">ATPase</fullName>
    </submittedName>
</protein>
<evidence type="ECO:0000313" key="3">
    <source>
        <dbReference type="Proteomes" id="UP000240461"/>
    </source>
</evidence>